<dbReference type="SUPFAM" id="SSF46689">
    <property type="entry name" value="Homeodomain-like"/>
    <property type="match status" value="1"/>
</dbReference>
<dbReference type="AlphaFoldDB" id="A0A9W6S8Q6"/>
<dbReference type="Pfam" id="PF00440">
    <property type="entry name" value="TetR_N"/>
    <property type="match status" value="1"/>
</dbReference>
<accession>A0A9W6S8Q6</accession>
<dbReference type="PROSITE" id="PS50977">
    <property type="entry name" value="HTH_TETR_2"/>
    <property type="match status" value="1"/>
</dbReference>
<dbReference type="PANTHER" id="PTHR30055:SF234">
    <property type="entry name" value="HTH-TYPE TRANSCRIPTIONAL REGULATOR BETI"/>
    <property type="match status" value="1"/>
</dbReference>
<evidence type="ECO:0000256" key="5">
    <source>
        <dbReference type="PROSITE-ProRule" id="PRU00335"/>
    </source>
</evidence>
<dbReference type="InterPro" id="IPR039538">
    <property type="entry name" value="BetI_C"/>
</dbReference>
<evidence type="ECO:0000256" key="3">
    <source>
        <dbReference type="ARBA" id="ARBA00023125"/>
    </source>
</evidence>
<keyword evidence="2" id="KW-0805">Transcription regulation</keyword>
<comment type="caution">
    <text evidence="7">The sequence shown here is derived from an EMBL/GenBank/DDBJ whole genome shotgun (WGS) entry which is preliminary data.</text>
</comment>
<gene>
    <name evidence="7" type="ORF">Airi02_070720</name>
</gene>
<dbReference type="GO" id="GO:0003700">
    <property type="term" value="F:DNA-binding transcription factor activity"/>
    <property type="evidence" value="ECO:0007669"/>
    <property type="project" value="TreeGrafter"/>
</dbReference>
<dbReference type="InterPro" id="IPR001647">
    <property type="entry name" value="HTH_TetR"/>
</dbReference>
<dbReference type="GO" id="GO:0000976">
    <property type="term" value="F:transcription cis-regulatory region binding"/>
    <property type="evidence" value="ECO:0007669"/>
    <property type="project" value="TreeGrafter"/>
</dbReference>
<keyword evidence="4" id="KW-0804">Transcription</keyword>
<evidence type="ECO:0000313" key="7">
    <source>
        <dbReference type="EMBL" id="GLY89143.1"/>
    </source>
</evidence>
<dbReference type="InterPro" id="IPR009057">
    <property type="entry name" value="Homeodomain-like_sf"/>
</dbReference>
<keyword evidence="1" id="KW-0678">Repressor</keyword>
<evidence type="ECO:0000256" key="4">
    <source>
        <dbReference type="ARBA" id="ARBA00023163"/>
    </source>
</evidence>
<name>A0A9W6S8Q6_9ACTN</name>
<dbReference type="InterPro" id="IPR050109">
    <property type="entry name" value="HTH-type_TetR-like_transc_reg"/>
</dbReference>
<proteinExistence type="predicted"/>
<keyword evidence="3 5" id="KW-0238">DNA-binding</keyword>
<dbReference type="Pfam" id="PF13977">
    <property type="entry name" value="TetR_C_6"/>
    <property type="match status" value="1"/>
</dbReference>
<evidence type="ECO:0000256" key="1">
    <source>
        <dbReference type="ARBA" id="ARBA00022491"/>
    </source>
</evidence>
<dbReference type="Gene3D" id="1.10.357.10">
    <property type="entry name" value="Tetracycline Repressor, domain 2"/>
    <property type="match status" value="1"/>
</dbReference>
<evidence type="ECO:0000259" key="6">
    <source>
        <dbReference type="PROSITE" id="PS50977"/>
    </source>
</evidence>
<protein>
    <submittedName>
        <fullName evidence="7">TetR family transcriptional regulator</fullName>
    </submittedName>
</protein>
<dbReference type="EMBL" id="BSTK01000012">
    <property type="protein sequence ID" value="GLY89143.1"/>
    <property type="molecule type" value="Genomic_DNA"/>
</dbReference>
<dbReference type="InterPro" id="IPR036271">
    <property type="entry name" value="Tet_transcr_reg_TetR-rel_C_sf"/>
</dbReference>
<dbReference type="PANTHER" id="PTHR30055">
    <property type="entry name" value="HTH-TYPE TRANSCRIPTIONAL REGULATOR RUTR"/>
    <property type="match status" value="1"/>
</dbReference>
<dbReference type="SUPFAM" id="SSF48498">
    <property type="entry name" value="Tetracyclin repressor-like, C-terminal domain"/>
    <property type="match status" value="1"/>
</dbReference>
<reference evidence="7" key="1">
    <citation type="submission" date="2023-03" db="EMBL/GenBank/DDBJ databases">
        <title>Actinoallomurus iriomotensis NBRC 103684.</title>
        <authorList>
            <person name="Ichikawa N."/>
            <person name="Sato H."/>
            <person name="Tonouchi N."/>
        </authorList>
    </citation>
    <scope>NUCLEOTIDE SEQUENCE</scope>
    <source>
        <strain evidence="7">NBRC 103684</strain>
    </source>
</reference>
<dbReference type="Proteomes" id="UP001165074">
    <property type="component" value="Unassembled WGS sequence"/>
</dbReference>
<evidence type="ECO:0000313" key="8">
    <source>
        <dbReference type="Proteomes" id="UP001165074"/>
    </source>
</evidence>
<keyword evidence="8" id="KW-1185">Reference proteome</keyword>
<evidence type="ECO:0000256" key="2">
    <source>
        <dbReference type="ARBA" id="ARBA00023015"/>
    </source>
</evidence>
<feature type="DNA-binding region" description="H-T-H motif" evidence="5">
    <location>
        <begin position="31"/>
        <end position="50"/>
    </location>
</feature>
<dbReference type="RefSeq" id="WP_285579211.1">
    <property type="nucleotide sequence ID" value="NZ_BSTK01000012.1"/>
</dbReference>
<feature type="domain" description="HTH tetR-type" evidence="6">
    <location>
        <begin position="8"/>
        <end position="68"/>
    </location>
</feature>
<organism evidence="7 8">
    <name type="scientific">Actinoallomurus iriomotensis</name>
    <dbReference type="NCBI Taxonomy" id="478107"/>
    <lineage>
        <taxon>Bacteria</taxon>
        <taxon>Bacillati</taxon>
        <taxon>Actinomycetota</taxon>
        <taxon>Actinomycetes</taxon>
        <taxon>Streptosporangiales</taxon>
        <taxon>Thermomonosporaceae</taxon>
        <taxon>Actinoallomurus</taxon>
    </lineage>
</organism>
<sequence length="211" mass="23741">MPRYVDPVARRTDVIDALFRVTERDGLHSASLRTVAEEAGLSIGSVRHYFASHHDLMTFAMRSMLDRLGTRLRTRLDELGDFRHLSPAERLRAATDLLAELLPLDTRRRSEVAVFLDFMVASRTDTSFQAPAQEASADERVFVRLLLDRLHETGTLRPDLDLTLETERLAALIDGLSLTTVLRPGPARPEDHVALLEAHLRALTPHDETTD</sequence>